<dbReference type="Pfam" id="PF16746">
    <property type="entry name" value="BAR_3"/>
    <property type="match status" value="1"/>
</dbReference>
<dbReference type="Gene3D" id="1.20.1270.60">
    <property type="entry name" value="Arfaptin homology (AH) domain/BAR domain"/>
    <property type="match status" value="1"/>
</dbReference>
<reference evidence="2" key="1">
    <citation type="submission" date="2022-08" db="EMBL/GenBank/DDBJ databases">
        <title>Genome sequencing of akame (Lates japonicus).</title>
        <authorList>
            <person name="Hashiguchi Y."/>
            <person name="Takahashi H."/>
        </authorList>
    </citation>
    <scope>NUCLEOTIDE SEQUENCE</scope>
    <source>
        <strain evidence="2">Kochi</strain>
    </source>
</reference>
<dbReference type="GO" id="GO:0005096">
    <property type="term" value="F:GTPase activator activity"/>
    <property type="evidence" value="ECO:0007669"/>
    <property type="project" value="InterPro"/>
</dbReference>
<dbReference type="Proteomes" id="UP001279410">
    <property type="component" value="Unassembled WGS sequence"/>
</dbReference>
<sequence>MCPSSAKSLQEFAAVLQNLEDERTRMIENANDVLIMPLERFRKEQISAAKKQAGDEDVFVGIVFQWDFRVIVDMTEQWSVESS</sequence>
<keyword evidence="3" id="KW-1185">Reference proteome</keyword>
<dbReference type="InterPro" id="IPR047234">
    <property type="entry name" value="GRAF_fam"/>
</dbReference>
<proteinExistence type="predicted"/>
<feature type="domain" description="BAR" evidence="1">
    <location>
        <begin position="6"/>
        <end position="52"/>
    </location>
</feature>
<protein>
    <submittedName>
        <fullName evidence="2">Rho GTPase-activating protein 26</fullName>
    </submittedName>
</protein>
<name>A0AAD3MEA4_LATJO</name>
<evidence type="ECO:0000259" key="1">
    <source>
        <dbReference type="Pfam" id="PF16746"/>
    </source>
</evidence>
<dbReference type="PANTHER" id="PTHR12552:SF4">
    <property type="entry name" value="RHO GTPASE-ACTIVATING PROTEIN 26"/>
    <property type="match status" value="1"/>
</dbReference>
<organism evidence="2 3">
    <name type="scientific">Lates japonicus</name>
    <name type="common">Japanese lates</name>
    <dbReference type="NCBI Taxonomy" id="270547"/>
    <lineage>
        <taxon>Eukaryota</taxon>
        <taxon>Metazoa</taxon>
        <taxon>Chordata</taxon>
        <taxon>Craniata</taxon>
        <taxon>Vertebrata</taxon>
        <taxon>Euteleostomi</taxon>
        <taxon>Actinopterygii</taxon>
        <taxon>Neopterygii</taxon>
        <taxon>Teleostei</taxon>
        <taxon>Neoteleostei</taxon>
        <taxon>Acanthomorphata</taxon>
        <taxon>Carangaria</taxon>
        <taxon>Carangaria incertae sedis</taxon>
        <taxon>Centropomidae</taxon>
        <taxon>Lates</taxon>
    </lineage>
</organism>
<dbReference type="InterPro" id="IPR027267">
    <property type="entry name" value="AH/BAR_dom_sf"/>
</dbReference>
<gene>
    <name evidence="2" type="ORF">AKAME5_002817900</name>
</gene>
<dbReference type="SUPFAM" id="SSF103657">
    <property type="entry name" value="BAR/IMD domain-like"/>
    <property type="match status" value="1"/>
</dbReference>
<dbReference type="PANTHER" id="PTHR12552">
    <property type="entry name" value="OLIGOPHRENIN 1"/>
    <property type="match status" value="1"/>
</dbReference>
<dbReference type="AlphaFoldDB" id="A0AAD3MEA4"/>
<accession>A0AAD3MEA4</accession>
<dbReference type="GO" id="GO:0005737">
    <property type="term" value="C:cytoplasm"/>
    <property type="evidence" value="ECO:0007669"/>
    <property type="project" value="InterPro"/>
</dbReference>
<evidence type="ECO:0000313" key="3">
    <source>
        <dbReference type="Proteomes" id="UP001279410"/>
    </source>
</evidence>
<comment type="caution">
    <text evidence="2">The sequence shown here is derived from an EMBL/GenBank/DDBJ whole genome shotgun (WGS) entry which is preliminary data.</text>
</comment>
<dbReference type="EMBL" id="BRZM01003734">
    <property type="protein sequence ID" value="GLD51919.1"/>
    <property type="molecule type" value="Genomic_DNA"/>
</dbReference>
<dbReference type="InterPro" id="IPR004148">
    <property type="entry name" value="BAR_dom"/>
</dbReference>
<evidence type="ECO:0000313" key="2">
    <source>
        <dbReference type="EMBL" id="GLD51919.1"/>
    </source>
</evidence>